<proteinExistence type="predicted"/>
<dbReference type="AlphaFoldDB" id="A0A0G0YQR8"/>
<protein>
    <recommendedName>
        <fullName evidence="4">Zinc-ribbon domain-containing protein</fullName>
    </recommendedName>
</protein>
<feature type="transmembrane region" description="Helical" evidence="1">
    <location>
        <begin position="73"/>
        <end position="91"/>
    </location>
</feature>
<reference evidence="2 3" key="1">
    <citation type="journal article" date="2015" name="Nature">
        <title>rRNA introns, odd ribosomes, and small enigmatic genomes across a large radiation of phyla.</title>
        <authorList>
            <person name="Brown C.T."/>
            <person name="Hug L.A."/>
            <person name="Thomas B.C."/>
            <person name="Sharon I."/>
            <person name="Castelle C.J."/>
            <person name="Singh A."/>
            <person name="Wilkins M.J."/>
            <person name="Williams K.H."/>
            <person name="Banfield J.F."/>
        </authorList>
    </citation>
    <scope>NUCLEOTIDE SEQUENCE [LARGE SCALE GENOMIC DNA]</scope>
</reference>
<comment type="caution">
    <text evidence="2">The sequence shown here is derived from an EMBL/GenBank/DDBJ whole genome shotgun (WGS) entry which is preliminary data.</text>
</comment>
<accession>A0A0G0YQR8</accession>
<keyword evidence="1" id="KW-0472">Membrane</keyword>
<name>A0A0G0YQR8_9BACT</name>
<evidence type="ECO:0000313" key="2">
    <source>
        <dbReference type="EMBL" id="KKS12006.1"/>
    </source>
</evidence>
<gene>
    <name evidence="2" type="ORF">UU67_C0059G0004</name>
</gene>
<evidence type="ECO:0000256" key="1">
    <source>
        <dbReference type="SAM" id="Phobius"/>
    </source>
</evidence>
<evidence type="ECO:0008006" key="4">
    <source>
        <dbReference type="Google" id="ProtNLM"/>
    </source>
</evidence>
<keyword evidence="1" id="KW-1133">Transmembrane helix</keyword>
<keyword evidence="1" id="KW-0812">Transmembrane</keyword>
<feature type="transmembrane region" description="Helical" evidence="1">
    <location>
        <begin position="40"/>
        <end position="61"/>
    </location>
</feature>
<dbReference type="Proteomes" id="UP000034753">
    <property type="component" value="Unassembled WGS sequence"/>
</dbReference>
<dbReference type="EMBL" id="LCBN01000059">
    <property type="protein sequence ID" value="KKS12006.1"/>
    <property type="molecule type" value="Genomic_DNA"/>
</dbReference>
<sequence length="113" mass="12662">MDLTACPTCSKAVTPANYFCPQCGRKLKDKAPATTISRQITVYLVSFFLPPFGLIPAIGYLRQKDSKSKKIGLVAIILTILSILLSLWFATRVLKLFSQQLNIQINFYNEIGY</sequence>
<organism evidence="2 3">
    <name type="scientific">Candidatus Daviesbacteria bacterium GW2011_GWB1_41_5</name>
    <dbReference type="NCBI Taxonomy" id="1618429"/>
    <lineage>
        <taxon>Bacteria</taxon>
        <taxon>Candidatus Daviesiibacteriota</taxon>
    </lineage>
</organism>
<evidence type="ECO:0000313" key="3">
    <source>
        <dbReference type="Proteomes" id="UP000034753"/>
    </source>
</evidence>